<evidence type="ECO:0000256" key="8">
    <source>
        <dbReference type="ARBA" id="ARBA00023002"/>
    </source>
</evidence>
<dbReference type="Pfam" id="PF02558">
    <property type="entry name" value="ApbA"/>
    <property type="match status" value="1"/>
</dbReference>
<reference evidence="14 17" key="1">
    <citation type="submission" date="2016-09" db="EMBL/GenBank/DDBJ databases">
        <authorList>
            <person name="Inglin R.C."/>
        </authorList>
    </citation>
    <scope>NUCLEOTIDE SEQUENCE [LARGE SCALE GENOMIC DNA]</scope>
    <source>
        <strain evidence="14 17">RI-517</strain>
    </source>
</reference>
<evidence type="ECO:0000313" key="15">
    <source>
        <dbReference type="EMBL" id="SPE21518.1"/>
    </source>
</evidence>
<evidence type="ECO:0000256" key="1">
    <source>
        <dbReference type="ARBA" id="ARBA00002919"/>
    </source>
</evidence>
<dbReference type="InterPro" id="IPR013332">
    <property type="entry name" value="KPR_N"/>
</dbReference>
<evidence type="ECO:0000313" key="14">
    <source>
        <dbReference type="EMBL" id="PKX76335.1"/>
    </source>
</evidence>
<dbReference type="GO" id="GO:0005737">
    <property type="term" value="C:cytoplasm"/>
    <property type="evidence" value="ECO:0007669"/>
    <property type="project" value="TreeGrafter"/>
</dbReference>
<dbReference type="NCBIfam" id="NF005088">
    <property type="entry name" value="PRK06522.1-2"/>
    <property type="match status" value="1"/>
</dbReference>
<evidence type="ECO:0000259" key="12">
    <source>
        <dbReference type="Pfam" id="PF02558"/>
    </source>
</evidence>
<dbReference type="Gene3D" id="1.10.1040.10">
    <property type="entry name" value="N-(1-d-carboxylethyl)-l-norvaline Dehydrogenase, domain 2"/>
    <property type="match status" value="1"/>
</dbReference>
<keyword evidence="6 11" id="KW-0566">Pantothenate biosynthesis</keyword>
<dbReference type="PANTHER" id="PTHR43765:SF2">
    <property type="entry name" value="2-DEHYDROPANTOATE 2-REDUCTASE"/>
    <property type="match status" value="1"/>
</dbReference>
<dbReference type="GO" id="GO:0015940">
    <property type="term" value="P:pantothenate biosynthetic process"/>
    <property type="evidence" value="ECO:0007669"/>
    <property type="project" value="UniProtKB-UniPathway"/>
</dbReference>
<comment type="similarity">
    <text evidence="3 11">Belongs to the ketopantoate reductase family.</text>
</comment>
<dbReference type="EMBL" id="CP122959">
    <property type="protein sequence ID" value="WGI19201.1"/>
    <property type="molecule type" value="Genomic_DNA"/>
</dbReference>
<dbReference type="SUPFAM" id="SSF51735">
    <property type="entry name" value="NAD(P)-binding Rossmann-fold domains"/>
    <property type="match status" value="1"/>
</dbReference>
<dbReference type="OMA" id="ANYSSMY"/>
<protein>
    <recommendedName>
        <fullName evidence="5 11">2-dehydropantoate 2-reductase</fullName>
        <ecNumber evidence="4 11">1.1.1.169</ecNumber>
    </recommendedName>
    <alternativeName>
        <fullName evidence="9 11">Ketopantoate reductase</fullName>
    </alternativeName>
</protein>
<keyword evidence="8 11" id="KW-0560">Oxidoreductase</keyword>
<proteinExistence type="inferred from homology"/>
<dbReference type="Proteomes" id="UP000239650">
    <property type="component" value="Unassembled WGS sequence"/>
</dbReference>
<organism evidence="15 18">
    <name type="scientific">Latilactobacillus sakei</name>
    <name type="common">Lactobacillus sakei</name>
    <dbReference type="NCBI Taxonomy" id="1599"/>
    <lineage>
        <taxon>Bacteria</taxon>
        <taxon>Bacillati</taxon>
        <taxon>Bacillota</taxon>
        <taxon>Bacilli</taxon>
        <taxon>Lactobacillales</taxon>
        <taxon>Lactobacillaceae</taxon>
        <taxon>Latilactobacillus</taxon>
    </lineage>
</organism>
<dbReference type="Proteomes" id="UP000234349">
    <property type="component" value="Unassembled WGS sequence"/>
</dbReference>
<dbReference type="EMBL" id="OKRC01000006">
    <property type="protein sequence ID" value="SPE21518.1"/>
    <property type="molecule type" value="Genomic_DNA"/>
</dbReference>
<evidence type="ECO:0000256" key="7">
    <source>
        <dbReference type="ARBA" id="ARBA00022857"/>
    </source>
</evidence>
<dbReference type="SUPFAM" id="SSF48179">
    <property type="entry name" value="6-phosphogluconate dehydrogenase C-terminal domain-like"/>
    <property type="match status" value="1"/>
</dbReference>
<feature type="domain" description="Ketopantoate reductase C-terminal" evidence="13">
    <location>
        <begin position="183"/>
        <end position="306"/>
    </location>
</feature>
<dbReference type="RefSeq" id="WP_011373756.1">
    <property type="nucleotide sequence ID" value="NZ_AP017931.1"/>
</dbReference>
<evidence type="ECO:0000256" key="5">
    <source>
        <dbReference type="ARBA" id="ARBA00019465"/>
    </source>
</evidence>
<evidence type="ECO:0000259" key="13">
    <source>
        <dbReference type="Pfam" id="PF08546"/>
    </source>
</evidence>
<dbReference type="GeneID" id="57132861"/>
<dbReference type="PANTHER" id="PTHR43765">
    <property type="entry name" value="2-DEHYDROPANTOATE 2-REDUCTASE-RELATED"/>
    <property type="match status" value="1"/>
</dbReference>
<evidence type="ECO:0000256" key="4">
    <source>
        <dbReference type="ARBA" id="ARBA00013014"/>
    </source>
</evidence>
<dbReference type="GO" id="GO:0050661">
    <property type="term" value="F:NADP binding"/>
    <property type="evidence" value="ECO:0007669"/>
    <property type="project" value="TreeGrafter"/>
</dbReference>
<dbReference type="InterPro" id="IPR013328">
    <property type="entry name" value="6PGD_dom2"/>
</dbReference>
<evidence type="ECO:0000256" key="10">
    <source>
        <dbReference type="ARBA" id="ARBA00048793"/>
    </source>
</evidence>
<dbReference type="EC" id="1.1.1.169" evidence="4 11"/>
<evidence type="ECO:0000313" key="17">
    <source>
        <dbReference type="Proteomes" id="UP000234349"/>
    </source>
</evidence>
<dbReference type="InterPro" id="IPR008927">
    <property type="entry name" value="6-PGluconate_DH-like_C_sf"/>
</dbReference>
<feature type="domain" description="Ketopantoate reductase N-terminal" evidence="12">
    <location>
        <begin position="4"/>
        <end position="152"/>
    </location>
</feature>
<evidence type="ECO:0000313" key="16">
    <source>
        <dbReference type="EMBL" id="WGI19201.1"/>
    </source>
</evidence>
<name>A0A095AFF5_LATSK</name>
<dbReference type="AlphaFoldDB" id="A0A095AFF5"/>
<evidence type="ECO:0000256" key="3">
    <source>
        <dbReference type="ARBA" id="ARBA00007870"/>
    </source>
</evidence>
<dbReference type="InterPro" id="IPR003710">
    <property type="entry name" value="ApbA"/>
</dbReference>
<dbReference type="Proteomes" id="UP001179858">
    <property type="component" value="Chromosome"/>
</dbReference>
<dbReference type="Pfam" id="PF08546">
    <property type="entry name" value="ApbA_C"/>
    <property type="match status" value="1"/>
</dbReference>
<dbReference type="EMBL" id="MKGH01000052">
    <property type="protein sequence ID" value="PKX76335.1"/>
    <property type="molecule type" value="Genomic_DNA"/>
</dbReference>
<dbReference type="Gene3D" id="3.40.50.720">
    <property type="entry name" value="NAD(P)-binding Rossmann-like Domain"/>
    <property type="match status" value="1"/>
</dbReference>
<gene>
    <name evidence="15" type="primary">panE</name>
    <name evidence="14" type="ORF">CUR37_09415</name>
    <name evidence="15" type="ORF">LAS9267_01402</name>
    <name evidence="16" type="ORF">QBD03_00200</name>
</gene>
<comment type="pathway">
    <text evidence="2 11">Cofactor biosynthesis; (R)-pantothenate biosynthesis; (R)-pantoate from 3-methyl-2-oxobutanoate: step 2/2.</text>
</comment>
<comment type="function">
    <text evidence="1 11">Catalyzes the NADPH-dependent reduction of ketopantoate into pantoic acid.</text>
</comment>
<comment type="catalytic activity">
    <reaction evidence="10 11">
        <text>(R)-pantoate + NADP(+) = 2-dehydropantoate + NADPH + H(+)</text>
        <dbReference type="Rhea" id="RHEA:16233"/>
        <dbReference type="ChEBI" id="CHEBI:11561"/>
        <dbReference type="ChEBI" id="CHEBI:15378"/>
        <dbReference type="ChEBI" id="CHEBI:15980"/>
        <dbReference type="ChEBI" id="CHEBI:57783"/>
        <dbReference type="ChEBI" id="CHEBI:58349"/>
        <dbReference type="EC" id="1.1.1.169"/>
    </reaction>
</comment>
<evidence type="ECO:0000313" key="18">
    <source>
        <dbReference type="Proteomes" id="UP000239650"/>
    </source>
</evidence>
<reference evidence="16" key="3">
    <citation type="submission" date="2023-04" db="EMBL/GenBank/DDBJ databases">
        <title>Novel strain of Lactilactobacillus sakei and use thereof.</title>
        <authorList>
            <person name="Kim S.Y."/>
        </authorList>
    </citation>
    <scope>NUCLEOTIDE SEQUENCE</scope>
    <source>
        <strain evidence="16">HUP1</strain>
    </source>
</reference>
<dbReference type="InterPro" id="IPR013752">
    <property type="entry name" value="KPA_reductase"/>
</dbReference>
<evidence type="ECO:0000256" key="2">
    <source>
        <dbReference type="ARBA" id="ARBA00004994"/>
    </source>
</evidence>
<keyword evidence="7 11" id="KW-0521">NADP</keyword>
<dbReference type="NCBIfam" id="TIGR00745">
    <property type="entry name" value="apbA_panE"/>
    <property type="match status" value="1"/>
</dbReference>
<evidence type="ECO:0000256" key="11">
    <source>
        <dbReference type="RuleBase" id="RU362068"/>
    </source>
</evidence>
<sequence length="312" mass="33325">MTKIAIAGSGAMGSRFGYMLQAAGNDVVLLDNWVEHVQAINTKGLTVAIAGQDVQHVQIPAALPTAIKDVQDVIIIFTKSMQLGAMLQSIKPLIGEKTKVVCLLNGLGHPETIERYLPKHNIFVGITLWTAGLTGPGEISLSGSGSVELQNVAPEAKGAAEELVAMLSAAGLHATYSADVLFSIWRKACVNGTLNSLCALLDCNIAQLGRTSQVNSLLASIVAEFSAVAATEAVDLDVPTTIAHIDQLFDPTQAGEHYPSMHQDLIQHHRLTEIDYLNGYVARKGQERGIPTPVNQLITQLVHTKEALVIEK</sequence>
<reference evidence="15 18" key="2">
    <citation type="submission" date="2018-02" db="EMBL/GenBank/DDBJ databases">
        <authorList>
            <person name="Rodrigo-Torres L."/>
            <person name="Arahal R. D."/>
            <person name="Lucena T."/>
        </authorList>
    </citation>
    <scope>NUCLEOTIDE SEQUENCE [LARGE SCALE GENOMIC DNA]</scope>
    <source>
        <strain evidence="15 18">CECT 9267</strain>
    </source>
</reference>
<accession>A0A095AFF5</accession>
<evidence type="ECO:0000256" key="6">
    <source>
        <dbReference type="ARBA" id="ARBA00022655"/>
    </source>
</evidence>
<dbReference type="GO" id="GO:0008677">
    <property type="term" value="F:2-dehydropantoate 2-reductase activity"/>
    <property type="evidence" value="ECO:0007669"/>
    <property type="project" value="UniProtKB-EC"/>
</dbReference>
<dbReference type="InterPro" id="IPR050838">
    <property type="entry name" value="Ketopantoate_reductase"/>
</dbReference>
<evidence type="ECO:0000256" key="9">
    <source>
        <dbReference type="ARBA" id="ARBA00032024"/>
    </source>
</evidence>
<dbReference type="InterPro" id="IPR036291">
    <property type="entry name" value="NAD(P)-bd_dom_sf"/>
</dbReference>